<keyword evidence="6" id="KW-0325">Glycoprotein</keyword>
<keyword evidence="2 9" id="KW-0812">Transmembrane</keyword>
<dbReference type="InterPro" id="IPR013783">
    <property type="entry name" value="Ig-like_fold"/>
</dbReference>
<name>A0A1U7SM65_ALLSI</name>
<dbReference type="InterPro" id="IPR046846">
    <property type="entry name" value="PKAT_KLD"/>
</dbReference>
<dbReference type="Pfam" id="PF20433">
    <property type="entry name" value="PKAT_KLD"/>
    <property type="match status" value="1"/>
</dbReference>
<dbReference type="GeneID" id="102368333"/>
<dbReference type="Gene3D" id="2.60.40.10">
    <property type="entry name" value="Immunoglobulins"/>
    <property type="match status" value="1"/>
</dbReference>
<dbReference type="eggNOG" id="ENOG502QVWX">
    <property type="taxonomic scope" value="Eukaryota"/>
</dbReference>
<evidence type="ECO:0000256" key="9">
    <source>
        <dbReference type="SAM" id="Phobius"/>
    </source>
</evidence>
<evidence type="ECO:0000256" key="8">
    <source>
        <dbReference type="SAM" id="MobiDB-lite"/>
    </source>
</evidence>
<dbReference type="SUPFAM" id="SSF49299">
    <property type="entry name" value="PKD domain"/>
    <property type="match status" value="1"/>
</dbReference>
<feature type="signal peptide" evidence="10">
    <location>
        <begin position="1"/>
        <end position="29"/>
    </location>
</feature>
<dbReference type="GO" id="GO:0007155">
    <property type="term" value="P:cell adhesion"/>
    <property type="evidence" value="ECO:0007669"/>
    <property type="project" value="TreeGrafter"/>
</dbReference>
<dbReference type="InterPro" id="IPR035986">
    <property type="entry name" value="PKD_dom_sf"/>
</dbReference>
<dbReference type="CTD" id="10457"/>
<feature type="compositionally biased region" description="Low complexity" evidence="8">
    <location>
        <begin position="341"/>
        <end position="362"/>
    </location>
</feature>
<feature type="region of interest" description="Disordered" evidence="8">
    <location>
        <begin position="331"/>
        <end position="364"/>
    </location>
</feature>
<comment type="similarity">
    <text evidence="7">Belongs to the PMEL/NMB family.</text>
</comment>
<dbReference type="PANTHER" id="PTHR11861">
    <property type="entry name" value="MELANOCYTE PROTEIN PMEL 17-RELATED"/>
    <property type="match status" value="1"/>
</dbReference>
<reference evidence="13" key="1">
    <citation type="submission" date="2025-08" db="UniProtKB">
        <authorList>
            <consortium name="RefSeq"/>
        </authorList>
    </citation>
    <scope>IDENTIFICATION</scope>
</reference>
<dbReference type="OrthoDB" id="9940970at2759"/>
<evidence type="ECO:0000256" key="1">
    <source>
        <dbReference type="ARBA" id="ARBA00004479"/>
    </source>
</evidence>
<dbReference type="RefSeq" id="XP_006038321.1">
    <property type="nucleotide sequence ID" value="XM_006038259.2"/>
</dbReference>
<dbReference type="InterPro" id="IPR000601">
    <property type="entry name" value="PKD_dom"/>
</dbReference>
<dbReference type="Pfam" id="PF26141">
    <property type="entry name" value="PMEL_NMB_N"/>
    <property type="match status" value="1"/>
</dbReference>
<dbReference type="KEGG" id="asn:102368333"/>
<evidence type="ECO:0000256" key="3">
    <source>
        <dbReference type="ARBA" id="ARBA00022729"/>
    </source>
</evidence>
<dbReference type="Proteomes" id="UP000189705">
    <property type="component" value="Unplaced"/>
</dbReference>
<dbReference type="InterPro" id="IPR059017">
    <property type="entry name" value="PMEL_NMB_N"/>
</dbReference>
<keyword evidence="12" id="KW-1185">Reference proteome</keyword>
<feature type="transmembrane region" description="Helical" evidence="9">
    <location>
        <begin position="509"/>
        <end position="529"/>
    </location>
</feature>
<dbReference type="CDD" id="cd00146">
    <property type="entry name" value="PKD"/>
    <property type="match status" value="1"/>
</dbReference>
<dbReference type="PROSITE" id="PS50093">
    <property type="entry name" value="PKD"/>
    <property type="match status" value="1"/>
</dbReference>
<dbReference type="PANTHER" id="PTHR11861:SF11">
    <property type="entry name" value="TRANSMEMBRANE GLYCOPROTEIN NMB"/>
    <property type="match status" value="1"/>
</dbReference>
<dbReference type="InterPro" id="IPR045219">
    <property type="entry name" value="PKAT"/>
</dbReference>
<keyword evidence="3 10" id="KW-0732">Signal</keyword>
<evidence type="ECO:0000313" key="12">
    <source>
        <dbReference type="Proteomes" id="UP000189705"/>
    </source>
</evidence>
<evidence type="ECO:0000256" key="2">
    <source>
        <dbReference type="ARBA" id="ARBA00022692"/>
    </source>
</evidence>
<keyword evidence="5 9" id="KW-0472">Membrane</keyword>
<dbReference type="AlphaFoldDB" id="A0A1U7SM65"/>
<feature type="compositionally biased region" description="Pro residues" evidence="8">
    <location>
        <begin position="331"/>
        <end position="340"/>
    </location>
</feature>
<dbReference type="SMART" id="SM00089">
    <property type="entry name" value="PKD"/>
    <property type="match status" value="1"/>
</dbReference>
<evidence type="ECO:0000259" key="11">
    <source>
        <dbReference type="PROSITE" id="PS50093"/>
    </source>
</evidence>
<accession>A0A1U7SM65</accession>
<sequence>MLTNTMKGLCCLVFLGFLLLNEGVLYTTAKQFRDVLSHGKTSSHVRYHKKLHGWSPDQNNWNEKRYPSWEEGDPRWNDCWRGGRVVARLTTDSPALVGSNVSFAVILEFPSCQKEDNDSNIIYDRNCKNDSTDFLDDYVYNWTKWIDDCGWENCTSNNTHHVFPDGRPFPHHPGWRRRNFVYLFHTLGQYYQKTAGSSATVFINTTNIALGKHLMEVLVYRRGHRTYVPVATASAPYVVTDQIPLFVNLSQKNDRNISDFIFIKDSPIIFDVKIHDPSHYLNNSAITYKWNYGDGSGLFVSNSPIITHTYTLEGNFTFNLTVQAIKPVPCKPTTPTPPYPTSSGTKTPTTTTNNTAITTNPSANLASPTSASVMEYTPDGGCHIYRYGHYKAVISILEGILEVNIIQMTSVLMSVAQATNTLVDFVVSCQGSLPTKACTTVSDPTCQVPQNMVCESVEITDECLLTIRRAFNEPGTYCVNITLGDDTSQALASTLISVNEGSSSRTAQGVLISFGFLVVFVVIVTFLLYKKYKKYKPIERSTGQAVNREVLSVYFSNFKAVLFGGSNERDPLLKSKPRIV</sequence>
<evidence type="ECO:0000256" key="5">
    <source>
        <dbReference type="ARBA" id="ARBA00023136"/>
    </source>
</evidence>
<dbReference type="InterPro" id="IPR022409">
    <property type="entry name" value="PKD/Chitinase_dom"/>
</dbReference>
<evidence type="ECO:0000256" key="10">
    <source>
        <dbReference type="SAM" id="SignalP"/>
    </source>
</evidence>
<dbReference type="FunFam" id="2.60.40.10:FF:000893">
    <property type="entry name" value="Transmembrane glycoprotein NMB"/>
    <property type="match status" value="1"/>
</dbReference>
<dbReference type="GO" id="GO:0005178">
    <property type="term" value="F:integrin binding"/>
    <property type="evidence" value="ECO:0007669"/>
    <property type="project" value="TreeGrafter"/>
</dbReference>
<dbReference type="STRING" id="38654.A0A1U7SM65"/>
<evidence type="ECO:0000256" key="7">
    <source>
        <dbReference type="ARBA" id="ARBA00025776"/>
    </source>
</evidence>
<gene>
    <name evidence="13" type="primary">GPNMB</name>
</gene>
<protein>
    <submittedName>
        <fullName evidence="13">Transmembrane glycoprotein NMB isoform X1</fullName>
    </submittedName>
</protein>
<comment type="subcellular location">
    <subcellularLocation>
        <location evidence="1">Membrane</location>
        <topology evidence="1">Single-pass type I membrane protein</topology>
    </subcellularLocation>
</comment>
<evidence type="ECO:0000256" key="4">
    <source>
        <dbReference type="ARBA" id="ARBA00022989"/>
    </source>
</evidence>
<evidence type="ECO:0000313" key="13">
    <source>
        <dbReference type="RefSeq" id="XP_006038321.1"/>
    </source>
</evidence>
<dbReference type="GO" id="GO:0005886">
    <property type="term" value="C:plasma membrane"/>
    <property type="evidence" value="ECO:0007669"/>
    <property type="project" value="TreeGrafter"/>
</dbReference>
<feature type="domain" description="PKD" evidence="11">
    <location>
        <begin position="282"/>
        <end position="322"/>
    </location>
</feature>
<feature type="chain" id="PRO_5010581999" evidence="10">
    <location>
        <begin position="30"/>
        <end position="580"/>
    </location>
</feature>
<keyword evidence="4 9" id="KW-1133">Transmembrane helix</keyword>
<dbReference type="Pfam" id="PF18911">
    <property type="entry name" value="PKD_4"/>
    <property type="match status" value="1"/>
</dbReference>
<proteinExistence type="inferred from homology"/>
<dbReference type="InParanoid" id="A0A1U7SM65"/>
<organism evidence="12 13">
    <name type="scientific">Alligator sinensis</name>
    <name type="common">Chinese alligator</name>
    <dbReference type="NCBI Taxonomy" id="38654"/>
    <lineage>
        <taxon>Eukaryota</taxon>
        <taxon>Metazoa</taxon>
        <taxon>Chordata</taxon>
        <taxon>Craniata</taxon>
        <taxon>Vertebrata</taxon>
        <taxon>Euteleostomi</taxon>
        <taxon>Archelosauria</taxon>
        <taxon>Archosauria</taxon>
        <taxon>Crocodylia</taxon>
        <taxon>Alligatoridae</taxon>
        <taxon>Alligatorinae</taxon>
        <taxon>Alligator</taxon>
    </lineage>
</organism>
<evidence type="ECO:0000256" key="6">
    <source>
        <dbReference type="ARBA" id="ARBA00023180"/>
    </source>
</evidence>